<name>A0A251V2F9_HELAN</name>
<accession>A0A251V2F9</accession>
<keyword evidence="2" id="KW-1185">Reference proteome</keyword>
<proteinExistence type="predicted"/>
<gene>
    <name evidence="1" type="ORF">HannXRQ_Chr04g0126091</name>
</gene>
<dbReference type="Proteomes" id="UP000215914">
    <property type="component" value="Chromosome 4"/>
</dbReference>
<protein>
    <submittedName>
        <fullName evidence="1">Uncharacterized protein</fullName>
    </submittedName>
</protein>
<evidence type="ECO:0000313" key="1">
    <source>
        <dbReference type="EMBL" id="OTG29795.1"/>
    </source>
</evidence>
<dbReference type="EMBL" id="CM007893">
    <property type="protein sequence ID" value="OTG29795.1"/>
    <property type="molecule type" value="Genomic_DNA"/>
</dbReference>
<sequence length="66" mass="7464">MDREWVFGNPKHRERSDRRGVIERGAAVMEEPAIVFRRPPSSPSVRPVVTIMLSVVAEADNDGWGF</sequence>
<dbReference type="InParanoid" id="A0A251V2F9"/>
<reference evidence="2" key="1">
    <citation type="journal article" date="2017" name="Nature">
        <title>The sunflower genome provides insights into oil metabolism, flowering and Asterid evolution.</title>
        <authorList>
            <person name="Badouin H."/>
            <person name="Gouzy J."/>
            <person name="Grassa C.J."/>
            <person name="Murat F."/>
            <person name="Staton S.E."/>
            <person name="Cottret L."/>
            <person name="Lelandais-Briere C."/>
            <person name="Owens G.L."/>
            <person name="Carrere S."/>
            <person name="Mayjonade B."/>
            <person name="Legrand L."/>
            <person name="Gill N."/>
            <person name="Kane N.C."/>
            <person name="Bowers J.E."/>
            <person name="Hubner S."/>
            <person name="Bellec A."/>
            <person name="Berard A."/>
            <person name="Berges H."/>
            <person name="Blanchet N."/>
            <person name="Boniface M.C."/>
            <person name="Brunel D."/>
            <person name="Catrice O."/>
            <person name="Chaidir N."/>
            <person name="Claudel C."/>
            <person name="Donnadieu C."/>
            <person name="Faraut T."/>
            <person name="Fievet G."/>
            <person name="Helmstetter N."/>
            <person name="King M."/>
            <person name="Knapp S.J."/>
            <person name="Lai Z."/>
            <person name="Le Paslier M.C."/>
            <person name="Lippi Y."/>
            <person name="Lorenzon L."/>
            <person name="Mandel J.R."/>
            <person name="Marage G."/>
            <person name="Marchand G."/>
            <person name="Marquand E."/>
            <person name="Bret-Mestries E."/>
            <person name="Morien E."/>
            <person name="Nambeesan S."/>
            <person name="Nguyen T."/>
            <person name="Pegot-Espagnet P."/>
            <person name="Pouilly N."/>
            <person name="Raftis F."/>
            <person name="Sallet E."/>
            <person name="Schiex T."/>
            <person name="Thomas J."/>
            <person name="Vandecasteele C."/>
            <person name="Vares D."/>
            <person name="Vear F."/>
            <person name="Vautrin S."/>
            <person name="Crespi M."/>
            <person name="Mangin B."/>
            <person name="Burke J.M."/>
            <person name="Salse J."/>
            <person name="Munos S."/>
            <person name="Vincourt P."/>
            <person name="Rieseberg L.H."/>
            <person name="Langlade N.B."/>
        </authorList>
    </citation>
    <scope>NUCLEOTIDE SEQUENCE [LARGE SCALE GENOMIC DNA]</scope>
    <source>
        <strain evidence="2">cv. SF193</strain>
    </source>
</reference>
<dbReference type="AlphaFoldDB" id="A0A251V2F9"/>
<evidence type="ECO:0000313" key="2">
    <source>
        <dbReference type="Proteomes" id="UP000215914"/>
    </source>
</evidence>
<organism evidence="1 2">
    <name type="scientific">Helianthus annuus</name>
    <name type="common">Common sunflower</name>
    <dbReference type="NCBI Taxonomy" id="4232"/>
    <lineage>
        <taxon>Eukaryota</taxon>
        <taxon>Viridiplantae</taxon>
        <taxon>Streptophyta</taxon>
        <taxon>Embryophyta</taxon>
        <taxon>Tracheophyta</taxon>
        <taxon>Spermatophyta</taxon>
        <taxon>Magnoliopsida</taxon>
        <taxon>eudicotyledons</taxon>
        <taxon>Gunneridae</taxon>
        <taxon>Pentapetalae</taxon>
        <taxon>asterids</taxon>
        <taxon>campanulids</taxon>
        <taxon>Asterales</taxon>
        <taxon>Asteraceae</taxon>
        <taxon>Asteroideae</taxon>
        <taxon>Heliantheae alliance</taxon>
        <taxon>Heliantheae</taxon>
        <taxon>Helianthus</taxon>
    </lineage>
</organism>